<name>A0A2K4XFH5_PSEVC</name>
<feature type="transmembrane region" description="Helical" evidence="1">
    <location>
        <begin position="89"/>
        <end position="108"/>
    </location>
</feature>
<dbReference type="Proteomes" id="UP000238288">
    <property type="component" value="Chromosome PCAR9b"/>
</dbReference>
<dbReference type="EMBL" id="LT965929">
    <property type="protein sequence ID" value="SOU43076.1"/>
    <property type="molecule type" value="Genomic_DNA"/>
</dbReference>
<keyword evidence="1" id="KW-0472">Membrane</keyword>
<dbReference type="Proteomes" id="UP000615003">
    <property type="component" value="Unassembled WGS sequence"/>
</dbReference>
<sequence length="114" mass="12437">MKKDLKAALLTAVVYPGAGHFSLKKHLIGSIFAGVFSILLILTLRDIFVIAQCTANELVSGKIPMTIVGILKAAQQPSDECAKLAQYKYVPLMVIVWALSIVDAYRLGRKAHIK</sequence>
<reference evidence="2 5" key="1">
    <citation type="submission" date="2015-06" db="EMBL/GenBank/DDBJ databases">
        <title>Genome sequence of Pseudoalteromonas carrageenovora.</title>
        <authorList>
            <person name="Xie B.-B."/>
            <person name="Rong J.-C."/>
            <person name="Qin Q.-L."/>
            <person name="Zhang Y.-Z."/>
        </authorList>
    </citation>
    <scope>NUCLEOTIDE SEQUENCE [LARGE SCALE GENOMIC DNA]</scope>
    <source>
        <strain evidence="2 5">IAM 12662</strain>
    </source>
</reference>
<dbReference type="AlphaFoldDB" id="A0A2K4XFH5"/>
<keyword evidence="1" id="KW-1133">Transmembrane helix</keyword>
<dbReference type="GeneID" id="93665779"/>
<reference evidence="3 4" key="2">
    <citation type="submission" date="2017-11" db="EMBL/GenBank/DDBJ databases">
        <authorList>
            <person name="Han C.G."/>
        </authorList>
    </citation>
    <scope>NUCLEOTIDE SEQUENCE [LARGE SCALE GENOMIC DNA]</scope>
    <source>
        <strain evidence="4">ATCC 43555</strain>
        <strain evidence="3">ATCC43555</strain>
    </source>
</reference>
<dbReference type="OrthoDB" id="8704084at2"/>
<proteinExistence type="predicted"/>
<dbReference type="RefSeq" id="WP_104644088.1">
    <property type="nucleotide sequence ID" value="NZ_AQGW01000025.1"/>
</dbReference>
<evidence type="ECO:0000256" key="1">
    <source>
        <dbReference type="SAM" id="Phobius"/>
    </source>
</evidence>
<keyword evidence="1" id="KW-0812">Transmembrane</keyword>
<organism evidence="3 4">
    <name type="scientific">Pseudoalteromonas carrageenovora IAM 12662</name>
    <dbReference type="NCBI Taxonomy" id="1314868"/>
    <lineage>
        <taxon>Bacteria</taxon>
        <taxon>Pseudomonadati</taxon>
        <taxon>Pseudomonadota</taxon>
        <taxon>Gammaproteobacteria</taxon>
        <taxon>Alteromonadales</taxon>
        <taxon>Pseudoalteromonadaceae</taxon>
        <taxon>Pseudoalteromonas</taxon>
    </lineage>
</organism>
<evidence type="ECO:0000313" key="2">
    <source>
        <dbReference type="EMBL" id="MBE0384696.1"/>
    </source>
</evidence>
<dbReference type="EMBL" id="AQGW01000025">
    <property type="protein sequence ID" value="MBE0384696.1"/>
    <property type="molecule type" value="Genomic_DNA"/>
</dbReference>
<gene>
    <name evidence="3" type="ORF">PCAR9_B0609</name>
    <name evidence="2" type="ORF">PCARR_b0717</name>
</gene>
<accession>A0A2K4XFH5</accession>
<evidence type="ECO:0000313" key="5">
    <source>
        <dbReference type="Proteomes" id="UP000615003"/>
    </source>
</evidence>
<evidence type="ECO:0000313" key="3">
    <source>
        <dbReference type="EMBL" id="SOU43076.1"/>
    </source>
</evidence>
<evidence type="ECO:0000313" key="4">
    <source>
        <dbReference type="Proteomes" id="UP000238288"/>
    </source>
</evidence>
<feature type="transmembrane region" description="Helical" evidence="1">
    <location>
        <begin position="27"/>
        <end position="51"/>
    </location>
</feature>
<keyword evidence="5" id="KW-1185">Reference proteome</keyword>
<protein>
    <submittedName>
        <fullName evidence="3">Uncharacterized protein</fullName>
    </submittedName>
</protein>